<dbReference type="Proteomes" id="UP000178651">
    <property type="component" value="Unassembled WGS sequence"/>
</dbReference>
<accession>A0A1G1YYW7</accession>
<protein>
    <submittedName>
        <fullName evidence="1">Uncharacterized protein</fullName>
    </submittedName>
</protein>
<evidence type="ECO:0000313" key="2">
    <source>
        <dbReference type="Proteomes" id="UP000178651"/>
    </source>
</evidence>
<evidence type="ECO:0000313" key="1">
    <source>
        <dbReference type="EMBL" id="OGY57578.1"/>
    </source>
</evidence>
<reference evidence="1 2" key="1">
    <citation type="journal article" date="2016" name="Nat. Commun.">
        <title>Thousands of microbial genomes shed light on interconnected biogeochemical processes in an aquifer system.</title>
        <authorList>
            <person name="Anantharaman K."/>
            <person name="Brown C.T."/>
            <person name="Hug L.A."/>
            <person name="Sharon I."/>
            <person name="Castelle C.J."/>
            <person name="Probst A.J."/>
            <person name="Thomas B.C."/>
            <person name="Singh A."/>
            <person name="Wilkins M.J."/>
            <person name="Karaoz U."/>
            <person name="Brodie E.L."/>
            <person name="Williams K.H."/>
            <person name="Hubbard S.S."/>
            <person name="Banfield J.F."/>
        </authorList>
    </citation>
    <scope>NUCLEOTIDE SEQUENCE [LARGE SCALE GENOMIC DNA]</scope>
</reference>
<name>A0A1G1YYW7_9BACT</name>
<organism evidence="1 2">
    <name type="scientific">Candidatus Colwellbacteria bacterium RIFCSPHIGHO2_02_FULL_43_15</name>
    <dbReference type="NCBI Taxonomy" id="1797686"/>
    <lineage>
        <taxon>Bacteria</taxon>
        <taxon>Candidatus Colwelliibacteriota</taxon>
    </lineage>
</organism>
<gene>
    <name evidence="1" type="ORF">A3D47_01165</name>
</gene>
<proteinExistence type="predicted"/>
<dbReference type="AlphaFoldDB" id="A0A1G1YYW7"/>
<sequence length="127" mass="14876">MNVQDTRSPVGYMDEKFFAHPLEKRMAVMLDRKGIGYRYRVPVHVIRDGEERETEIDFILFSPIYVRGYGLVKYIEMKNKMSKSARQQQVLLKDNGYVTLIVTAKLMEVFEKNGFLERRKVPTPVAD</sequence>
<dbReference type="EMBL" id="MHIU01000029">
    <property type="protein sequence ID" value="OGY57578.1"/>
    <property type="molecule type" value="Genomic_DNA"/>
</dbReference>
<comment type="caution">
    <text evidence="1">The sequence shown here is derived from an EMBL/GenBank/DDBJ whole genome shotgun (WGS) entry which is preliminary data.</text>
</comment>